<organism evidence="3 4">
    <name type="scientific">Actinomadura rugatobispora</name>
    <dbReference type="NCBI Taxonomy" id="1994"/>
    <lineage>
        <taxon>Bacteria</taxon>
        <taxon>Bacillati</taxon>
        <taxon>Actinomycetota</taxon>
        <taxon>Actinomycetes</taxon>
        <taxon>Streptosporangiales</taxon>
        <taxon>Thermomonosporaceae</taxon>
        <taxon>Actinomadura</taxon>
    </lineage>
</organism>
<gene>
    <name evidence="3" type="ORF">ACFPZN_06485</name>
</gene>
<evidence type="ECO:0000313" key="4">
    <source>
        <dbReference type="Proteomes" id="UP001596074"/>
    </source>
</evidence>
<name>A0ABW0ZTP9_9ACTN</name>
<accession>A0ABW0ZTP9</accession>
<dbReference type="PANTHER" id="PTHR43135:SF3">
    <property type="entry name" value="ALPHA-D-RIBOSE 1-METHYLPHOSPHONATE 5-TRIPHOSPHATE DIPHOSPHATASE"/>
    <property type="match status" value="1"/>
</dbReference>
<dbReference type="SUPFAM" id="SSF51556">
    <property type="entry name" value="Metallo-dependent hydrolases"/>
    <property type="match status" value="1"/>
</dbReference>
<keyword evidence="1" id="KW-0812">Transmembrane</keyword>
<keyword evidence="1" id="KW-1133">Transmembrane helix</keyword>
<dbReference type="Gene3D" id="3.20.20.140">
    <property type="entry name" value="Metal-dependent hydrolases"/>
    <property type="match status" value="2"/>
</dbReference>
<evidence type="ECO:0000313" key="3">
    <source>
        <dbReference type="EMBL" id="MFC5745254.1"/>
    </source>
</evidence>
<proteinExistence type="predicted"/>
<dbReference type="PANTHER" id="PTHR43135">
    <property type="entry name" value="ALPHA-D-RIBOSE 1-METHYLPHOSPHONATE 5-TRIPHOSPHATE DIPHOSPHATASE"/>
    <property type="match status" value="1"/>
</dbReference>
<keyword evidence="1" id="KW-0472">Membrane</keyword>
<evidence type="ECO:0000259" key="2">
    <source>
        <dbReference type="Pfam" id="PF01979"/>
    </source>
</evidence>
<reference evidence="4" key="1">
    <citation type="journal article" date="2019" name="Int. J. Syst. Evol. Microbiol.">
        <title>The Global Catalogue of Microorganisms (GCM) 10K type strain sequencing project: providing services to taxonomists for standard genome sequencing and annotation.</title>
        <authorList>
            <consortium name="The Broad Institute Genomics Platform"/>
            <consortium name="The Broad Institute Genome Sequencing Center for Infectious Disease"/>
            <person name="Wu L."/>
            <person name="Ma J."/>
        </authorList>
    </citation>
    <scope>NUCLEOTIDE SEQUENCE [LARGE SCALE GENOMIC DNA]</scope>
    <source>
        <strain evidence="4">KCTC 42087</strain>
    </source>
</reference>
<feature type="transmembrane region" description="Helical" evidence="1">
    <location>
        <begin position="21"/>
        <end position="45"/>
    </location>
</feature>
<dbReference type="PROSITE" id="PS51318">
    <property type="entry name" value="TAT"/>
    <property type="match status" value="1"/>
</dbReference>
<evidence type="ECO:0000256" key="1">
    <source>
        <dbReference type="SAM" id="Phobius"/>
    </source>
</evidence>
<keyword evidence="4" id="KW-1185">Reference proteome</keyword>
<dbReference type="InterPro" id="IPR006680">
    <property type="entry name" value="Amidohydro-rel"/>
</dbReference>
<dbReference type="Gene3D" id="2.30.40.10">
    <property type="entry name" value="Urease, subunit C, domain 1"/>
    <property type="match status" value="2"/>
</dbReference>
<dbReference type="SUPFAM" id="SSF51338">
    <property type="entry name" value="Composite domain of metallo-dependent hydrolases"/>
    <property type="match status" value="1"/>
</dbReference>
<dbReference type="InterPro" id="IPR032466">
    <property type="entry name" value="Metal_Hydrolase"/>
</dbReference>
<sequence>MALGSDSTHEGNGTEAGRRDFLRWLSLAGAGLGAGLAAGGALPLIPAAQARAAMRRGEVLVLNGATVIDGTGAPPRRDTTVVLVGDLIAWVGPRREVPLPAGARVVDARGRFVVPGLWDMHTHWTVLEKIVPPLCLANGVTGIREMWGYPEVRAVRERIDRGELPGPRIVMASTIIDGPVTLLGPPAELVGTAAEARAAVRRAKEDGSDFIKIYSYLSRECLEAVADEARRVGLPFAGHHVYRMPVGEVSDAGMRSFEHLHGIPVPLSSREAEFRAIMDGTPMDPADPRAFFKTMRELERQAAATYSPGKAARMFARWVRNGSWQSPTLTVNRVMSSPADTFADDPRLKYIPRDLRPGWASAVRVYAPSTPEEIVRQRDFLRFRLDLVGAMDRAGVGLLAGTDCGNPYCFPGSGIHDELELLVEAGLTPMRALRTVTRDAARFLGREATMGTVARGKVADLVILDADPLADIRNVRRIDSVVTKGRLITREERARMLAGVEAAAEEPVASTLRSPALPACGCLPAG</sequence>
<dbReference type="Pfam" id="PF01979">
    <property type="entry name" value="Amidohydro_1"/>
    <property type="match status" value="1"/>
</dbReference>
<dbReference type="Proteomes" id="UP001596074">
    <property type="component" value="Unassembled WGS sequence"/>
</dbReference>
<comment type="caution">
    <text evidence="3">The sequence shown here is derived from an EMBL/GenBank/DDBJ whole genome shotgun (WGS) entry which is preliminary data.</text>
</comment>
<dbReference type="InterPro" id="IPR051781">
    <property type="entry name" value="Metallo-dep_Hydrolase"/>
</dbReference>
<protein>
    <submittedName>
        <fullName evidence="3">Amidohydrolase family protein</fullName>
    </submittedName>
</protein>
<dbReference type="InterPro" id="IPR011059">
    <property type="entry name" value="Metal-dep_hydrolase_composite"/>
</dbReference>
<dbReference type="EMBL" id="JBHSON010000007">
    <property type="protein sequence ID" value="MFC5745254.1"/>
    <property type="molecule type" value="Genomic_DNA"/>
</dbReference>
<dbReference type="InterPro" id="IPR006311">
    <property type="entry name" value="TAT_signal"/>
</dbReference>
<feature type="domain" description="Amidohydrolase-related" evidence="2">
    <location>
        <begin position="386"/>
        <end position="487"/>
    </location>
</feature>